<keyword evidence="1" id="KW-0175">Coiled coil</keyword>
<evidence type="ECO:0000313" key="5">
    <source>
        <dbReference type="EMBL" id="MET3598671.1"/>
    </source>
</evidence>
<dbReference type="Pfam" id="PF02371">
    <property type="entry name" value="Transposase_20"/>
    <property type="match status" value="1"/>
</dbReference>
<name>A0ABV2I6W7_9HYPH</name>
<protein>
    <submittedName>
        <fullName evidence="5">Transposase</fullName>
    </submittedName>
</protein>
<dbReference type="InterPro" id="IPR003346">
    <property type="entry name" value="Transposase_20"/>
</dbReference>
<evidence type="ECO:0000256" key="1">
    <source>
        <dbReference type="SAM" id="Coils"/>
    </source>
</evidence>
<dbReference type="EMBL" id="JBEPLY010000002">
    <property type="protein sequence ID" value="MET3598671.1"/>
    <property type="molecule type" value="Genomic_DNA"/>
</dbReference>
<comment type="caution">
    <text evidence="5">The sequence shown here is derived from an EMBL/GenBank/DDBJ whole genome shotgun (WGS) entry which is preliminary data.</text>
</comment>
<keyword evidence="6" id="KW-1185">Reference proteome</keyword>
<feature type="region of interest" description="Disordered" evidence="2">
    <location>
        <begin position="231"/>
        <end position="251"/>
    </location>
</feature>
<evidence type="ECO:0000259" key="4">
    <source>
        <dbReference type="Pfam" id="PF02371"/>
    </source>
</evidence>
<dbReference type="Proteomes" id="UP001549164">
    <property type="component" value="Unassembled WGS sequence"/>
</dbReference>
<accession>A0ABV2I6W7</accession>
<feature type="coiled-coil region" evidence="1">
    <location>
        <begin position="165"/>
        <end position="192"/>
    </location>
</feature>
<dbReference type="PANTHER" id="PTHR33055:SF13">
    <property type="entry name" value="TRANSPOSASE"/>
    <property type="match status" value="1"/>
</dbReference>
<gene>
    <name evidence="5" type="ORF">ABID12_000598</name>
</gene>
<dbReference type="InterPro" id="IPR047650">
    <property type="entry name" value="Transpos_IS110"/>
</dbReference>
<dbReference type="Pfam" id="PF01548">
    <property type="entry name" value="DEDD_Tnp_IS110"/>
    <property type="match status" value="1"/>
</dbReference>
<feature type="domain" description="Transposase IS110-like N-terminal" evidence="3">
    <location>
        <begin position="13"/>
        <end position="150"/>
    </location>
</feature>
<organism evidence="5 6">
    <name type="scientific">Martelella mangrovi</name>
    <dbReference type="NCBI Taxonomy" id="1397477"/>
    <lineage>
        <taxon>Bacteria</taxon>
        <taxon>Pseudomonadati</taxon>
        <taxon>Pseudomonadota</taxon>
        <taxon>Alphaproteobacteria</taxon>
        <taxon>Hyphomicrobiales</taxon>
        <taxon>Aurantimonadaceae</taxon>
        <taxon>Martelella</taxon>
    </lineage>
</organism>
<feature type="domain" description="Transposase IS116/IS110/IS902 C-terminal" evidence="4">
    <location>
        <begin position="196"/>
        <end position="276"/>
    </location>
</feature>
<reference evidence="5 6" key="1">
    <citation type="submission" date="2024-06" db="EMBL/GenBank/DDBJ databases">
        <title>Genomic Encyclopedia of Type Strains, Phase IV (KMG-IV): sequencing the most valuable type-strain genomes for metagenomic binning, comparative biology and taxonomic classification.</title>
        <authorList>
            <person name="Goeker M."/>
        </authorList>
    </citation>
    <scope>NUCLEOTIDE SEQUENCE [LARGE SCALE GENOMIC DNA]</scope>
    <source>
        <strain evidence="5 6">DSM 28102</strain>
    </source>
</reference>
<dbReference type="RefSeq" id="WP_354433041.1">
    <property type="nucleotide sequence ID" value="NZ_JBEPLY010000002.1"/>
</dbReference>
<sequence length="313" mass="34308">MDILHTAPHRCFGIDVAKDNLVVSDGGACVTIPNNRRGIRAFLKERQPDFIICEPTGGYELILLEECLSAGLACHRADVMKLKAYIRSMGTLGKSDAIDARHHMAVYGRERWASLPLWREPDPDEVRLQAFVRRRADLVALKVAEQNRSKAGGAKALAASFKAVLGVIQRQIDGLERKIAALVENSARLRRRIDICMTVSGVGFLGAASLLAQIPELGSIDRRQAAALAGTAPYPSESGNANGRRRQRGGRPQVKTTLFMPAMCAAQGKGQFGPFYKRLIQNGKPPIVAIAATMRKIIITINARIRDYQQQQS</sequence>
<dbReference type="InterPro" id="IPR002525">
    <property type="entry name" value="Transp_IS110-like_N"/>
</dbReference>
<proteinExistence type="predicted"/>
<evidence type="ECO:0000259" key="3">
    <source>
        <dbReference type="Pfam" id="PF01548"/>
    </source>
</evidence>
<evidence type="ECO:0000313" key="6">
    <source>
        <dbReference type="Proteomes" id="UP001549164"/>
    </source>
</evidence>
<evidence type="ECO:0000256" key="2">
    <source>
        <dbReference type="SAM" id="MobiDB-lite"/>
    </source>
</evidence>
<dbReference type="PANTHER" id="PTHR33055">
    <property type="entry name" value="TRANSPOSASE FOR INSERTION SEQUENCE ELEMENT IS1111A"/>
    <property type="match status" value="1"/>
</dbReference>